<evidence type="ECO:0000256" key="2">
    <source>
        <dbReference type="ARBA" id="ARBA00073306"/>
    </source>
</evidence>
<comment type="caution">
    <text evidence="6">The sequence shown here is derived from an EMBL/GenBank/DDBJ whole genome shotgun (WGS) entry which is preliminary data.</text>
</comment>
<dbReference type="Gene3D" id="3.40.50.720">
    <property type="entry name" value="NAD(P)-binding Rossmann-like Domain"/>
    <property type="match status" value="2"/>
</dbReference>
<evidence type="ECO:0000259" key="5">
    <source>
        <dbReference type="Pfam" id="PF02826"/>
    </source>
</evidence>
<dbReference type="SUPFAM" id="SSF52283">
    <property type="entry name" value="Formate/glycerate dehydrogenase catalytic domain-like"/>
    <property type="match status" value="1"/>
</dbReference>
<dbReference type="InterPro" id="IPR006140">
    <property type="entry name" value="D-isomer_DH_NAD-bd"/>
</dbReference>
<dbReference type="Pfam" id="PF02826">
    <property type="entry name" value="2-Hacid_dh_C"/>
    <property type="match status" value="1"/>
</dbReference>
<dbReference type="EMBL" id="QDEB01096449">
    <property type="protein sequence ID" value="RZC32539.1"/>
    <property type="molecule type" value="Genomic_DNA"/>
</dbReference>
<dbReference type="GO" id="GO:0030267">
    <property type="term" value="F:glyoxylate reductase (NADPH) activity"/>
    <property type="evidence" value="ECO:0007669"/>
    <property type="project" value="TreeGrafter"/>
</dbReference>
<evidence type="ECO:0000256" key="1">
    <source>
        <dbReference type="ARBA" id="ARBA00023002"/>
    </source>
</evidence>
<dbReference type="OrthoDB" id="298012at2759"/>
<dbReference type="FunFam" id="3.40.50.720:FF:000026">
    <property type="entry name" value="Glyoxylate/hydroxypyruvate reductase B"/>
    <property type="match status" value="1"/>
</dbReference>
<dbReference type="InterPro" id="IPR029753">
    <property type="entry name" value="D-isomer_DH_CS"/>
</dbReference>
<sequence>MSRPKILMTNPSIPKIAFDILGLKCELIHTKDDKRETILEKVAGVDAIFWATKENLDKEVLDLAGPQMKTIGTMSVGVNNIDVEELKKRGIKLGNTRGVLFDAVADVAVLLALAAARRLREGRMKIEQNQWTPGLGWMLGQDVVGSTIGIVGLGEIGQTVLKRFKSFNVAKFLYTGHRESQQGKELGGNFVSLETLVKESDFIIVCVPLTSETKSMFNDNIFSKMKSTAVFVNVSRGEVVDQDALIRALKDNKIFAAGLDVTTPEPLPPDHELLKLPNLVLLPHLGSATTNTRNAMAELTAQNILRGLGGEEMFSPVC</sequence>
<dbReference type="GO" id="GO:0008465">
    <property type="term" value="F:hydroxypyruvate reductase (NADH) activity"/>
    <property type="evidence" value="ECO:0007669"/>
    <property type="project" value="TreeGrafter"/>
</dbReference>
<dbReference type="InterPro" id="IPR006139">
    <property type="entry name" value="D-isomer_2_OHA_DH_cat_dom"/>
</dbReference>
<dbReference type="PROSITE" id="PS00671">
    <property type="entry name" value="D_2_HYDROXYACID_DH_3"/>
    <property type="match status" value="1"/>
</dbReference>
<dbReference type="STRING" id="1661398.A0A482VJA0"/>
<name>A0A482VJA0_ASBVE</name>
<dbReference type="Proteomes" id="UP000292052">
    <property type="component" value="Unassembled WGS sequence"/>
</dbReference>
<dbReference type="PANTHER" id="PTHR10996">
    <property type="entry name" value="2-HYDROXYACID DEHYDROGENASE-RELATED"/>
    <property type="match status" value="1"/>
</dbReference>
<feature type="domain" description="D-isomer specific 2-hydroxyacid dehydrogenase catalytic" evidence="4">
    <location>
        <begin position="25"/>
        <end position="316"/>
    </location>
</feature>
<gene>
    <name evidence="6" type="ORF">BDFB_011472</name>
</gene>
<dbReference type="AlphaFoldDB" id="A0A482VJA0"/>
<evidence type="ECO:0000259" key="4">
    <source>
        <dbReference type="Pfam" id="PF00389"/>
    </source>
</evidence>
<dbReference type="PANTHER" id="PTHR10996:SF119">
    <property type="entry name" value="FI03731P-RELATED"/>
    <property type="match status" value="1"/>
</dbReference>
<dbReference type="InterPro" id="IPR050223">
    <property type="entry name" value="D-isomer_2-hydroxyacid_DH"/>
</dbReference>
<evidence type="ECO:0000313" key="6">
    <source>
        <dbReference type="EMBL" id="RZC32539.1"/>
    </source>
</evidence>
<keyword evidence="7" id="KW-1185">Reference proteome</keyword>
<keyword evidence="1 3" id="KW-0560">Oxidoreductase</keyword>
<evidence type="ECO:0000313" key="7">
    <source>
        <dbReference type="Proteomes" id="UP000292052"/>
    </source>
</evidence>
<dbReference type="GO" id="GO:0051287">
    <property type="term" value="F:NAD binding"/>
    <property type="evidence" value="ECO:0007669"/>
    <property type="project" value="InterPro"/>
</dbReference>
<organism evidence="6 7">
    <name type="scientific">Asbolus verrucosus</name>
    <name type="common">Desert ironclad beetle</name>
    <dbReference type="NCBI Taxonomy" id="1661398"/>
    <lineage>
        <taxon>Eukaryota</taxon>
        <taxon>Metazoa</taxon>
        <taxon>Ecdysozoa</taxon>
        <taxon>Arthropoda</taxon>
        <taxon>Hexapoda</taxon>
        <taxon>Insecta</taxon>
        <taxon>Pterygota</taxon>
        <taxon>Neoptera</taxon>
        <taxon>Endopterygota</taxon>
        <taxon>Coleoptera</taxon>
        <taxon>Polyphaga</taxon>
        <taxon>Cucujiformia</taxon>
        <taxon>Tenebrionidae</taxon>
        <taxon>Pimeliinae</taxon>
        <taxon>Asbolus</taxon>
    </lineage>
</organism>
<dbReference type="GO" id="GO:0005829">
    <property type="term" value="C:cytosol"/>
    <property type="evidence" value="ECO:0007669"/>
    <property type="project" value="TreeGrafter"/>
</dbReference>
<dbReference type="CDD" id="cd05301">
    <property type="entry name" value="GDH"/>
    <property type="match status" value="1"/>
</dbReference>
<evidence type="ECO:0000256" key="3">
    <source>
        <dbReference type="RuleBase" id="RU003719"/>
    </source>
</evidence>
<accession>A0A482VJA0</accession>
<protein>
    <recommendedName>
        <fullName evidence="2">Glyoxylate reductase/hydroxypyruvate reductase</fullName>
    </recommendedName>
</protein>
<dbReference type="Pfam" id="PF00389">
    <property type="entry name" value="2-Hacid_dh"/>
    <property type="match status" value="1"/>
</dbReference>
<reference evidence="6 7" key="1">
    <citation type="submission" date="2017-03" db="EMBL/GenBank/DDBJ databases">
        <title>Genome of the blue death feigning beetle - Asbolus verrucosus.</title>
        <authorList>
            <person name="Rider S.D."/>
        </authorList>
    </citation>
    <scope>NUCLEOTIDE SEQUENCE [LARGE SCALE GENOMIC DNA]</scope>
    <source>
        <strain evidence="6">Butters</strain>
        <tissue evidence="6">Head and leg muscle</tissue>
    </source>
</reference>
<comment type="similarity">
    <text evidence="3">Belongs to the D-isomer specific 2-hydroxyacid dehydrogenase family.</text>
</comment>
<dbReference type="InterPro" id="IPR036291">
    <property type="entry name" value="NAD(P)-bd_dom_sf"/>
</dbReference>
<dbReference type="SUPFAM" id="SSF51735">
    <property type="entry name" value="NAD(P)-binding Rossmann-fold domains"/>
    <property type="match status" value="1"/>
</dbReference>
<feature type="domain" description="D-isomer specific 2-hydroxyacid dehydrogenase NAD-binding" evidence="5">
    <location>
        <begin position="110"/>
        <end position="286"/>
    </location>
</feature>
<proteinExistence type="inferred from homology"/>